<evidence type="ECO:0000256" key="1">
    <source>
        <dbReference type="SAM" id="Phobius"/>
    </source>
</evidence>
<comment type="caution">
    <text evidence="2">The sequence shown here is derived from an EMBL/GenBank/DDBJ whole genome shotgun (WGS) entry which is preliminary data.</text>
</comment>
<feature type="transmembrane region" description="Helical" evidence="1">
    <location>
        <begin position="6"/>
        <end position="27"/>
    </location>
</feature>
<dbReference type="EMBL" id="LAZR01015334">
    <property type="protein sequence ID" value="KKM13638.1"/>
    <property type="molecule type" value="Genomic_DNA"/>
</dbReference>
<keyword evidence="1" id="KW-1133">Transmembrane helix</keyword>
<protein>
    <submittedName>
        <fullName evidence="2">Uncharacterized protein</fullName>
    </submittedName>
</protein>
<keyword evidence="1" id="KW-0472">Membrane</keyword>
<organism evidence="2">
    <name type="scientific">marine sediment metagenome</name>
    <dbReference type="NCBI Taxonomy" id="412755"/>
    <lineage>
        <taxon>unclassified sequences</taxon>
        <taxon>metagenomes</taxon>
        <taxon>ecological metagenomes</taxon>
    </lineage>
</organism>
<dbReference type="AlphaFoldDB" id="A0A0F9JUV4"/>
<evidence type="ECO:0000313" key="2">
    <source>
        <dbReference type="EMBL" id="KKM13638.1"/>
    </source>
</evidence>
<gene>
    <name evidence="2" type="ORF">LCGC14_1714150</name>
</gene>
<sequence length="44" mass="5152">MIETLLLMYLVIQIHVLLLLFGLNHILSTRDSLIKFAKERQGEQ</sequence>
<name>A0A0F9JUV4_9ZZZZ</name>
<accession>A0A0F9JUV4</accession>
<keyword evidence="1" id="KW-0812">Transmembrane</keyword>
<proteinExistence type="predicted"/>
<reference evidence="2" key="1">
    <citation type="journal article" date="2015" name="Nature">
        <title>Complex archaea that bridge the gap between prokaryotes and eukaryotes.</title>
        <authorList>
            <person name="Spang A."/>
            <person name="Saw J.H."/>
            <person name="Jorgensen S.L."/>
            <person name="Zaremba-Niedzwiedzka K."/>
            <person name="Martijn J."/>
            <person name="Lind A.E."/>
            <person name="van Eijk R."/>
            <person name="Schleper C."/>
            <person name="Guy L."/>
            <person name="Ettema T.J."/>
        </authorList>
    </citation>
    <scope>NUCLEOTIDE SEQUENCE</scope>
</reference>